<dbReference type="Proteomes" id="UP000308600">
    <property type="component" value="Unassembled WGS sequence"/>
</dbReference>
<proteinExistence type="predicted"/>
<evidence type="ECO:0000313" key="1">
    <source>
        <dbReference type="EMBL" id="TFK76486.1"/>
    </source>
</evidence>
<gene>
    <name evidence="1" type="ORF">BDN72DRAFT_852796</name>
</gene>
<sequence length="301" mass="33313">MPLVTKLKIPLILHLRTTSPLAHRLFRRADKSLGVALTVPTTNEIAPGNRLLAIQTPPRFHILPRPPRAAHEVKQDMRHRAQVWRKMPGRQILRVGLITEMGDDVVTTLHPSKKVPAGFGFAIWDHVANVASSLTVNVSKAWATNITSEDGEATPEGQESRLTRAMKAYHLEKARDPSDLPAWLFDERERRAKNSTRGRQEFVDDEPEPLAALPAQSSGLRAIYASAAATPVKKPRQDPTYYGEAPSRAADRLKALRDAKRGIMRAASVSDEQPVSRMPSSEPPRPARVGLPSGPMGSRRR</sequence>
<reference evidence="1 2" key="1">
    <citation type="journal article" date="2019" name="Nat. Ecol. Evol.">
        <title>Megaphylogeny resolves global patterns of mushroom evolution.</title>
        <authorList>
            <person name="Varga T."/>
            <person name="Krizsan K."/>
            <person name="Foldi C."/>
            <person name="Dima B."/>
            <person name="Sanchez-Garcia M."/>
            <person name="Sanchez-Ramirez S."/>
            <person name="Szollosi G.J."/>
            <person name="Szarkandi J.G."/>
            <person name="Papp V."/>
            <person name="Albert L."/>
            <person name="Andreopoulos W."/>
            <person name="Angelini C."/>
            <person name="Antonin V."/>
            <person name="Barry K.W."/>
            <person name="Bougher N.L."/>
            <person name="Buchanan P."/>
            <person name="Buyck B."/>
            <person name="Bense V."/>
            <person name="Catcheside P."/>
            <person name="Chovatia M."/>
            <person name="Cooper J."/>
            <person name="Damon W."/>
            <person name="Desjardin D."/>
            <person name="Finy P."/>
            <person name="Geml J."/>
            <person name="Haridas S."/>
            <person name="Hughes K."/>
            <person name="Justo A."/>
            <person name="Karasinski D."/>
            <person name="Kautmanova I."/>
            <person name="Kiss B."/>
            <person name="Kocsube S."/>
            <person name="Kotiranta H."/>
            <person name="LaButti K.M."/>
            <person name="Lechner B.E."/>
            <person name="Liimatainen K."/>
            <person name="Lipzen A."/>
            <person name="Lukacs Z."/>
            <person name="Mihaltcheva S."/>
            <person name="Morgado L.N."/>
            <person name="Niskanen T."/>
            <person name="Noordeloos M.E."/>
            <person name="Ohm R.A."/>
            <person name="Ortiz-Santana B."/>
            <person name="Ovrebo C."/>
            <person name="Racz N."/>
            <person name="Riley R."/>
            <person name="Savchenko A."/>
            <person name="Shiryaev A."/>
            <person name="Soop K."/>
            <person name="Spirin V."/>
            <person name="Szebenyi C."/>
            <person name="Tomsovsky M."/>
            <person name="Tulloss R.E."/>
            <person name="Uehling J."/>
            <person name="Grigoriev I.V."/>
            <person name="Vagvolgyi C."/>
            <person name="Papp T."/>
            <person name="Martin F.M."/>
            <person name="Miettinen O."/>
            <person name="Hibbett D.S."/>
            <person name="Nagy L.G."/>
        </authorList>
    </citation>
    <scope>NUCLEOTIDE SEQUENCE [LARGE SCALE GENOMIC DNA]</scope>
    <source>
        <strain evidence="1 2">NL-1719</strain>
    </source>
</reference>
<keyword evidence="2" id="KW-1185">Reference proteome</keyword>
<evidence type="ECO:0000313" key="2">
    <source>
        <dbReference type="Proteomes" id="UP000308600"/>
    </source>
</evidence>
<organism evidence="1 2">
    <name type="scientific">Pluteus cervinus</name>
    <dbReference type="NCBI Taxonomy" id="181527"/>
    <lineage>
        <taxon>Eukaryota</taxon>
        <taxon>Fungi</taxon>
        <taxon>Dikarya</taxon>
        <taxon>Basidiomycota</taxon>
        <taxon>Agaricomycotina</taxon>
        <taxon>Agaricomycetes</taxon>
        <taxon>Agaricomycetidae</taxon>
        <taxon>Agaricales</taxon>
        <taxon>Pluteineae</taxon>
        <taxon>Pluteaceae</taxon>
        <taxon>Pluteus</taxon>
    </lineage>
</organism>
<name>A0ACD3BFP8_9AGAR</name>
<dbReference type="EMBL" id="ML208260">
    <property type="protein sequence ID" value="TFK76486.1"/>
    <property type="molecule type" value="Genomic_DNA"/>
</dbReference>
<protein>
    <submittedName>
        <fullName evidence="1">Uncharacterized protein</fullName>
    </submittedName>
</protein>
<accession>A0ACD3BFP8</accession>